<protein>
    <submittedName>
        <fullName evidence="3">Transferase</fullName>
    </submittedName>
</protein>
<dbReference type="GO" id="GO:0016746">
    <property type="term" value="F:acyltransferase activity"/>
    <property type="evidence" value="ECO:0007669"/>
    <property type="project" value="UniProtKB-KW"/>
</dbReference>
<dbReference type="Proteomes" id="UP000053732">
    <property type="component" value="Unassembled WGS sequence"/>
</dbReference>
<dbReference type="Gene3D" id="3.30.559.10">
    <property type="entry name" value="Chloramphenicol acetyltransferase-like domain"/>
    <property type="match status" value="2"/>
</dbReference>
<dbReference type="Pfam" id="PF02458">
    <property type="entry name" value="Transferase"/>
    <property type="match status" value="1"/>
</dbReference>
<dbReference type="PANTHER" id="PTHR31896:SF64">
    <property type="entry name" value="TRICHOTHECENE 3-O-ACETYLTRANSFERASE"/>
    <property type="match status" value="1"/>
</dbReference>
<gene>
    <name evidence="3" type="ORF">PCAMFM013_S003g000446</name>
</gene>
<dbReference type="EMBL" id="HG793136">
    <property type="protein sequence ID" value="CRL19655.1"/>
    <property type="molecule type" value="Genomic_DNA"/>
</dbReference>
<keyword evidence="2" id="KW-0012">Acyltransferase</keyword>
<dbReference type="InterPro" id="IPR051283">
    <property type="entry name" value="Sec_Metabolite_Acyltrans"/>
</dbReference>
<dbReference type="SUPFAM" id="SSF52777">
    <property type="entry name" value="CoA-dependent acyltransferases"/>
    <property type="match status" value="1"/>
</dbReference>
<reference evidence="3 4" key="1">
    <citation type="journal article" date="2014" name="Nat. Commun.">
        <title>Multiple recent horizontal transfers of a large genomic region in cheese making fungi.</title>
        <authorList>
            <person name="Cheeseman K."/>
            <person name="Ropars J."/>
            <person name="Renault P."/>
            <person name="Dupont J."/>
            <person name="Gouzy J."/>
            <person name="Branca A."/>
            <person name="Abraham A.L."/>
            <person name="Ceppi M."/>
            <person name="Conseiller E."/>
            <person name="Debuchy R."/>
            <person name="Malagnac F."/>
            <person name="Goarin A."/>
            <person name="Silar P."/>
            <person name="Lacoste S."/>
            <person name="Sallet E."/>
            <person name="Bensimon A."/>
            <person name="Giraud T."/>
            <person name="Brygoo Y."/>
        </authorList>
    </citation>
    <scope>NUCLEOTIDE SEQUENCE [LARGE SCALE GENOMIC DNA]</scope>
    <source>
        <strain evidence="4">FM 013</strain>
    </source>
</reference>
<evidence type="ECO:0000313" key="3">
    <source>
        <dbReference type="EMBL" id="CRL19655.1"/>
    </source>
</evidence>
<dbReference type="STRING" id="1429867.A0A0G4P009"/>
<dbReference type="InterPro" id="IPR023213">
    <property type="entry name" value="CAT-like_dom_sf"/>
</dbReference>
<evidence type="ECO:0000256" key="1">
    <source>
        <dbReference type="ARBA" id="ARBA00022679"/>
    </source>
</evidence>
<keyword evidence="4" id="KW-1185">Reference proteome</keyword>
<dbReference type="PANTHER" id="PTHR31896">
    <property type="entry name" value="FAMILY REGULATORY PROTEIN, PUTATIVE (AFU_ORTHOLOGUE AFUA_3G14730)-RELATED"/>
    <property type="match status" value="1"/>
</dbReference>
<organism evidence="3 4">
    <name type="scientific">Penicillium camemberti (strain FM 013)</name>
    <dbReference type="NCBI Taxonomy" id="1429867"/>
    <lineage>
        <taxon>Eukaryota</taxon>
        <taxon>Fungi</taxon>
        <taxon>Dikarya</taxon>
        <taxon>Ascomycota</taxon>
        <taxon>Pezizomycotina</taxon>
        <taxon>Eurotiomycetes</taxon>
        <taxon>Eurotiomycetidae</taxon>
        <taxon>Eurotiales</taxon>
        <taxon>Aspergillaceae</taxon>
        <taxon>Penicillium</taxon>
    </lineage>
</organism>
<proteinExistence type="predicted"/>
<evidence type="ECO:0000256" key="2">
    <source>
        <dbReference type="ARBA" id="ARBA00023315"/>
    </source>
</evidence>
<keyword evidence="1 3" id="KW-0808">Transferase</keyword>
<evidence type="ECO:0000313" key="4">
    <source>
        <dbReference type="Proteomes" id="UP000053732"/>
    </source>
</evidence>
<dbReference type="AlphaFoldDB" id="A0A0G4P009"/>
<name>A0A0G4P009_PENC3</name>
<accession>A0A0G4P009</accession>
<sequence length="512" mass="57387">MEFETDEQLPTFEPYVATSFDHSMPRIHLAAFLTFSLDEPSKAIPILEDGVERLVKYLPFLTGNVACSTRVPSKENVIEIQPPTKQFLLQHPMFRIKYHEQPIFSRYSRHVVAQDIFLNEDIIPIPFALAEDYPSPIFRFQVNVMPDGIIFCYNFHHTAIDGIGIAVIMDALAALCRSPNAGPEIIQTNPLKEQESRLKIFEAGSALSIKGHSQNENFASLCEPTLSPIPYIPASRKFVLDADKIAKLRTECATILNNQSNPHASKISSNTILTALIWLCTIRAIIKTEPTPTPTKSCAVLVAEARSKLRPKLPLSYIGNAVIFHDVYTPLAAIISSTTGSNNNTHTTPRLDHGDIKLLAELASTVHTALGSISDENIREFISASAASDNWAPSTRPRDVIVSSLRSIPTYQLDFGPVLGPVRDFDLPEHRVPGQAWIFPARYKGRSSPWEVRLTLEPTVMANVDKDRLMMWLGPREASKVNRVYMKEIRLSRGPRKDQSRKVDFDLLHCIW</sequence>